<feature type="transmembrane region" description="Helical" evidence="1">
    <location>
        <begin position="240"/>
        <end position="258"/>
    </location>
</feature>
<gene>
    <name evidence="2" type="ordered locus">F7308_1258</name>
</gene>
<accession>A0ABM5MAD1</accession>
<evidence type="ECO:0000313" key="3">
    <source>
        <dbReference type="Proteomes" id="UP000000490"/>
    </source>
</evidence>
<sequence length="263" mass="29575">MLLIVIKIILSALMVLGLIYISEKSPRLGGLFSGLPLSVGLFTYFYARENGLQFLIDSMPYALVGFASMLLFTIGFYFGSKLFSNQRFINTISALGIGFVAYFTSAYIFTKFNITLSLGLIIFIITMILTIIFFKIVVKENSATENIKLEPVNIFKVIAFRIFLVASFVLLITGIANIVGHEWAGIFSSFPVMLTSVIAVLIFRYKNLLFPGVLKHFSYGVSILVIYDLLIYWLYPIMGINWGTVVAYIVCFVYLSLLNKLNQ</sequence>
<keyword evidence="1" id="KW-1133">Transmembrane helix</keyword>
<feature type="transmembrane region" description="Helical" evidence="1">
    <location>
        <begin position="28"/>
        <end position="47"/>
    </location>
</feature>
<dbReference type="EMBL" id="CP002872">
    <property type="protein sequence ID" value="AEI36184.1"/>
    <property type="molecule type" value="Genomic_DNA"/>
</dbReference>
<keyword evidence="3" id="KW-1185">Reference proteome</keyword>
<feature type="transmembrane region" description="Helical" evidence="1">
    <location>
        <begin position="217"/>
        <end position="234"/>
    </location>
</feature>
<evidence type="ECO:0000313" key="2">
    <source>
        <dbReference type="EMBL" id="AEI36184.1"/>
    </source>
</evidence>
<feature type="transmembrane region" description="Helical" evidence="1">
    <location>
        <begin position="158"/>
        <end position="179"/>
    </location>
</feature>
<organism evidence="2 3">
    <name type="scientific">Francisella salina</name>
    <dbReference type="NCBI Taxonomy" id="573569"/>
    <lineage>
        <taxon>Bacteria</taxon>
        <taxon>Pseudomonadati</taxon>
        <taxon>Pseudomonadota</taxon>
        <taxon>Gammaproteobacteria</taxon>
        <taxon>Thiotrichales</taxon>
        <taxon>Francisellaceae</taxon>
        <taxon>Francisella</taxon>
    </lineage>
</organism>
<feature type="transmembrane region" description="Helical" evidence="1">
    <location>
        <begin position="59"/>
        <end position="79"/>
    </location>
</feature>
<feature type="transmembrane region" description="Helical" evidence="1">
    <location>
        <begin position="91"/>
        <end position="110"/>
    </location>
</feature>
<evidence type="ECO:0000256" key="1">
    <source>
        <dbReference type="SAM" id="Phobius"/>
    </source>
</evidence>
<reference evidence="2" key="1">
    <citation type="submission" date="2011-05" db="EMBL/GenBank/DDBJ databases">
        <authorList>
            <person name="Kuske C.R."/>
            <person name="Challacombe J.F."/>
            <person name="Siddaramappa S."/>
            <person name="Petersen J.M."/>
            <person name="Bruce D.C."/>
        </authorList>
    </citation>
    <scope>NUCLEOTIDE SEQUENCE</scope>
    <source>
        <strain evidence="2">TX077308</strain>
    </source>
</reference>
<feature type="transmembrane region" description="Helical" evidence="1">
    <location>
        <begin position="185"/>
        <end position="205"/>
    </location>
</feature>
<keyword evidence="1" id="KW-0472">Membrane</keyword>
<feature type="transmembrane region" description="Helical" evidence="1">
    <location>
        <begin position="6"/>
        <end position="21"/>
    </location>
</feature>
<dbReference type="Proteomes" id="UP000000490">
    <property type="component" value="Chromosome"/>
</dbReference>
<name>A0ABM5MAD1_FRAST</name>
<dbReference type="RefSeq" id="WP_013923018.1">
    <property type="nucleotide sequence ID" value="NC_015696.1"/>
</dbReference>
<proteinExistence type="predicted"/>
<keyword evidence="1" id="KW-0812">Transmembrane</keyword>
<protein>
    <submittedName>
        <fullName evidence="2">Permease of the major facilitator superfamily</fullName>
    </submittedName>
</protein>
<feature type="transmembrane region" description="Helical" evidence="1">
    <location>
        <begin position="116"/>
        <end position="138"/>
    </location>
</feature>